<evidence type="ECO:0000313" key="14">
    <source>
        <dbReference type="EMBL" id="VFK18321.1"/>
    </source>
</evidence>
<dbReference type="Pfam" id="PF02463">
    <property type="entry name" value="SMC_N"/>
    <property type="match status" value="1"/>
</dbReference>
<feature type="coiled-coil region" evidence="10">
    <location>
        <begin position="336"/>
        <end position="380"/>
    </location>
</feature>
<evidence type="ECO:0000313" key="13">
    <source>
        <dbReference type="EMBL" id="VFJ70519.1"/>
    </source>
</evidence>
<evidence type="ECO:0000256" key="2">
    <source>
        <dbReference type="ARBA" id="ARBA00009441"/>
    </source>
</evidence>
<evidence type="ECO:0000259" key="11">
    <source>
        <dbReference type="Pfam" id="PF02463"/>
    </source>
</evidence>
<name>A0A450TR83_9GAMM</name>
<dbReference type="EMBL" id="CAADFL010000538">
    <property type="protein sequence ID" value="VFK18321.1"/>
    <property type="molecule type" value="Genomic_DNA"/>
</dbReference>
<protein>
    <recommendedName>
        <fullName evidence="3 9">DNA repair protein RecN</fullName>
    </recommendedName>
    <alternativeName>
        <fullName evidence="8 9">Recombination protein N</fullName>
    </alternativeName>
</protein>
<dbReference type="EMBL" id="CAADFA010000372">
    <property type="protein sequence ID" value="VFJ64560.1"/>
    <property type="molecule type" value="Genomic_DNA"/>
</dbReference>
<dbReference type="GO" id="GO:0005524">
    <property type="term" value="F:ATP binding"/>
    <property type="evidence" value="ECO:0007669"/>
    <property type="project" value="UniProtKB-KW"/>
</dbReference>
<evidence type="ECO:0000256" key="10">
    <source>
        <dbReference type="SAM" id="Coils"/>
    </source>
</evidence>
<keyword evidence="7 9" id="KW-0234">DNA repair</keyword>
<reference evidence="13" key="1">
    <citation type="submission" date="2019-02" db="EMBL/GenBank/DDBJ databases">
        <authorList>
            <person name="Gruber-Vodicka R. H."/>
            <person name="Seah K. B. B."/>
        </authorList>
    </citation>
    <scope>NUCLEOTIDE SEQUENCE</scope>
    <source>
        <strain evidence="13">BECK_BZ163</strain>
        <strain evidence="14">BECK_BZ164</strain>
        <strain evidence="12">BECK_BZ165</strain>
    </source>
</reference>
<dbReference type="NCBIfam" id="TIGR00634">
    <property type="entry name" value="recN"/>
    <property type="match status" value="1"/>
</dbReference>
<proteinExistence type="inferred from homology"/>
<dbReference type="NCBIfam" id="NF008121">
    <property type="entry name" value="PRK10869.1"/>
    <property type="match status" value="1"/>
</dbReference>
<dbReference type="Gene3D" id="3.40.50.300">
    <property type="entry name" value="P-loop containing nucleotide triphosphate hydrolases"/>
    <property type="match status" value="2"/>
</dbReference>
<comment type="similarity">
    <text evidence="2 9">Belongs to the RecN family.</text>
</comment>
<dbReference type="GO" id="GO:0043590">
    <property type="term" value="C:bacterial nucleoid"/>
    <property type="evidence" value="ECO:0007669"/>
    <property type="project" value="TreeGrafter"/>
</dbReference>
<feature type="domain" description="RecF/RecN/SMC N-terminal" evidence="11">
    <location>
        <begin position="2"/>
        <end position="518"/>
    </location>
</feature>
<evidence type="ECO:0000256" key="3">
    <source>
        <dbReference type="ARBA" id="ARBA00021315"/>
    </source>
</evidence>
<dbReference type="InterPro" id="IPR004604">
    <property type="entry name" value="DNA_recomb/repair_RecN"/>
</dbReference>
<keyword evidence="5 9" id="KW-0227">DNA damage</keyword>
<dbReference type="GO" id="GO:0009432">
    <property type="term" value="P:SOS response"/>
    <property type="evidence" value="ECO:0007669"/>
    <property type="project" value="UniProtKB-ARBA"/>
</dbReference>
<evidence type="ECO:0000256" key="6">
    <source>
        <dbReference type="ARBA" id="ARBA00022840"/>
    </source>
</evidence>
<accession>A0A450TR83</accession>
<organism evidence="13">
    <name type="scientific">Candidatus Kentrum sp. FM</name>
    <dbReference type="NCBI Taxonomy" id="2126340"/>
    <lineage>
        <taxon>Bacteria</taxon>
        <taxon>Pseudomonadati</taxon>
        <taxon>Pseudomonadota</taxon>
        <taxon>Gammaproteobacteria</taxon>
        <taxon>Candidatus Kentrum</taxon>
    </lineage>
</organism>
<dbReference type="FunFam" id="3.40.50.300:FF:000319">
    <property type="entry name" value="DNA repair protein RecN"/>
    <property type="match status" value="1"/>
</dbReference>
<evidence type="ECO:0000256" key="8">
    <source>
        <dbReference type="ARBA" id="ARBA00033408"/>
    </source>
</evidence>
<comment type="function">
    <text evidence="1 9">May be involved in recombinational repair of damaged DNA.</text>
</comment>
<keyword evidence="6" id="KW-0067">ATP-binding</keyword>
<keyword evidence="4" id="KW-0547">Nucleotide-binding</keyword>
<dbReference type="InterPro" id="IPR027417">
    <property type="entry name" value="P-loop_NTPase"/>
</dbReference>
<dbReference type="InterPro" id="IPR003395">
    <property type="entry name" value="RecF/RecN/SMC_N"/>
</dbReference>
<evidence type="ECO:0000256" key="1">
    <source>
        <dbReference type="ARBA" id="ARBA00003618"/>
    </source>
</evidence>
<dbReference type="GO" id="GO:0006310">
    <property type="term" value="P:DNA recombination"/>
    <property type="evidence" value="ECO:0007669"/>
    <property type="project" value="InterPro"/>
</dbReference>
<dbReference type="SUPFAM" id="SSF52540">
    <property type="entry name" value="P-loop containing nucleoside triphosphate hydrolases"/>
    <property type="match status" value="2"/>
</dbReference>
<dbReference type="CDD" id="cd03241">
    <property type="entry name" value="ABC_RecN"/>
    <property type="match status" value="2"/>
</dbReference>
<dbReference type="PANTHER" id="PTHR11059:SF0">
    <property type="entry name" value="DNA REPAIR PROTEIN RECN"/>
    <property type="match status" value="1"/>
</dbReference>
<evidence type="ECO:0000256" key="4">
    <source>
        <dbReference type="ARBA" id="ARBA00022741"/>
    </source>
</evidence>
<keyword evidence="10" id="KW-0175">Coiled coil</keyword>
<evidence type="ECO:0000256" key="7">
    <source>
        <dbReference type="ARBA" id="ARBA00023204"/>
    </source>
</evidence>
<dbReference type="GO" id="GO:0006281">
    <property type="term" value="P:DNA repair"/>
    <property type="evidence" value="ECO:0007669"/>
    <property type="project" value="UniProtKB-KW"/>
</dbReference>
<dbReference type="EMBL" id="CAADEZ010000552">
    <property type="protein sequence ID" value="VFJ70519.1"/>
    <property type="molecule type" value="Genomic_DNA"/>
</dbReference>
<evidence type="ECO:0000256" key="5">
    <source>
        <dbReference type="ARBA" id="ARBA00022763"/>
    </source>
</evidence>
<evidence type="ECO:0000256" key="9">
    <source>
        <dbReference type="PIRNR" id="PIRNR003128"/>
    </source>
</evidence>
<dbReference type="PANTHER" id="PTHR11059">
    <property type="entry name" value="DNA REPAIR PROTEIN RECN"/>
    <property type="match status" value="1"/>
</dbReference>
<evidence type="ECO:0000313" key="12">
    <source>
        <dbReference type="EMBL" id="VFJ64560.1"/>
    </source>
</evidence>
<dbReference type="PIRSF" id="PIRSF003128">
    <property type="entry name" value="RecN"/>
    <property type="match status" value="1"/>
</dbReference>
<dbReference type="FunFam" id="3.40.50.300:FF:000356">
    <property type="entry name" value="DNA repair protein RecN"/>
    <property type="match status" value="1"/>
</dbReference>
<gene>
    <name evidence="13" type="ORF">BECKFM1743A_GA0114220_105522</name>
    <name evidence="14" type="ORF">BECKFM1743B_GA0114221_105382</name>
    <name evidence="12" type="ORF">BECKFM1743C_GA0114222_103722</name>
</gene>
<sequence length="573" mass="63407">MLVHLMVRDFAIVERLELSIQAGMTVMTGETGAGKSILLDALGLALGERGSTGIIRAGCARAEVNAVFDLSCQPAVRTWLREHALDDEEDDGDRDHRVSECILQRSITANGRTRALINGRPVPVQTLRELGDRLVDIHGQHAHQSLLEGNVQRDIIDAYAGNEAKRARIAGIYAAWKSKNEEIARRAGSFEDRNAREQWLRFQVEELRGLNLEPGEQDALNEEHRRLGHAAEITATCRTILDRIEAEPDNAALGRIETSLRLLDGLCAYDKRLEEIHTLFDTASIHLKEGAEALQQYAGHLDVDEERLQWIESRLVAIHDMARKYRIPPGELTAFLGQLEEEIEQIEQSATLLATLDDERAELERRYRELALQLREERLGAGAEFSREVTANLQQLGMPGGQMEVVISPRDDAHSTPAGLDEVTFKVSLNPGQASKPLAQVASGGELSRIALAIQVIVSEGTVVPTLIFDEVDAGIGGRVAEIVGRHLRGLGQTRQVLCITHLPQVASQANHHVKVQKYVENDYTKTNLIPLAEEERIQEIARMLGGMEITDRTLAHAREMVGGSKAPPQEII</sequence>
<dbReference type="AlphaFoldDB" id="A0A450TR83"/>